<dbReference type="EMBL" id="CP015118">
    <property type="protein sequence ID" value="ARN22315.1"/>
    <property type="molecule type" value="Genomic_DNA"/>
</dbReference>
<reference evidence="1 2" key="1">
    <citation type="submission" date="2016-04" db="EMBL/GenBank/DDBJ databases">
        <title>Complete genome sequence of natural rubber-degrading, novel Gram-negative bacterium, Rhizobacter gummiphilus strain NS21.</title>
        <authorList>
            <person name="Tabata M."/>
            <person name="Kasai D."/>
            <person name="Fukuda M."/>
        </authorList>
    </citation>
    <scope>NUCLEOTIDE SEQUENCE [LARGE SCALE GENOMIC DNA]</scope>
    <source>
        <strain evidence="1 2">NS21</strain>
    </source>
</reference>
<accession>A0A1W6LDG0</accession>
<dbReference type="AlphaFoldDB" id="A0A1W6LDG0"/>
<gene>
    <name evidence="1" type="ORF">A4W93_21765</name>
</gene>
<sequence length="61" mass="6791">MPDKVHLGNATRSIEHFEQCVVSVTSTDKQHLNAMKLMAAPSFALKLFGKGVEVRRLFAFS</sequence>
<dbReference type="Proteomes" id="UP000193427">
    <property type="component" value="Chromosome"/>
</dbReference>
<dbReference type="KEGG" id="rgu:A4W93_21765"/>
<keyword evidence="2" id="KW-1185">Reference proteome</keyword>
<protein>
    <submittedName>
        <fullName evidence="1">Uncharacterized protein</fullName>
    </submittedName>
</protein>
<evidence type="ECO:0000313" key="2">
    <source>
        <dbReference type="Proteomes" id="UP000193427"/>
    </source>
</evidence>
<proteinExistence type="predicted"/>
<evidence type="ECO:0000313" key="1">
    <source>
        <dbReference type="EMBL" id="ARN22315.1"/>
    </source>
</evidence>
<name>A0A1W6LDG0_9BURK</name>
<organism evidence="1 2">
    <name type="scientific">Piscinibacter gummiphilus</name>
    <dbReference type="NCBI Taxonomy" id="946333"/>
    <lineage>
        <taxon>Bacteria</taxon>
        <taxon>Pseudomonadati</taxon>
        <taxon>Pseudomonadota</taxon>
        <taxon>Betaproteobacteria</taxon>
        <taxon>Burkholderiales</taxon>
        <taxon>Sphaerotilaceae</taxon>
        <taxon>Piscinibacter</taxon>
    </lineage>
</organism>